<dbReference type="PANTHER" id="PTHR35525:SF3">
    <property type="entry name" value="BLL6575 PROTEIN"/>
    <property type="match status" value="1"/>
</dbReference>
<reference evidence="2 3" key="1">
    <citation type="submission" date="2020-08" db="EMBL/GenBank/DDBJ databases">
        <title>Genomic Encyclopedia of Type Strains, Phase IV (KMG-IV): sequencing the most valuable type-strain genomes for metagenomic binning, comparative biology and taxonomic classification.</title>
        <authorList>
            <person name="Goeker M."/>
        </authorList>
    </citation>
    <scope>NUCLEOTIDE SEQUENCE [LARGE SCALE GENOMIC DNA]</scope>
    <source>
        <strain evidence="2 3">DSM 45385</strain>
    </source>
</reference>
<gene>
    <name evidence="2" type="ORF">HNR40_002426</name>
</gene>
<name>A0A7W8A1Z7_9ACTN</name>
<dbReference type="EMBL" id="JACHIN010000003">
    <property type="protein sequence ID" value="MBB5076953.1"/>
    <property type="molecule type" value="Genomic_DNA"/>
</dbReference>
<dbReference type="Proteomes" id="UP000568380">
    <property type="component" value="Unassembled WGS sequence"/>
</dbReference>
<dbReference type="InterPro" id="IPR023286">
    <property type="entry name" value="ABATE_dom_sf"/>
</dbReference>
<keyword evidence="3" id="KW-1185">Reference proteome</keyword>
<proteinExistence type="predicted"/>
<dbReference type="AlphaFoldDB" id="A0A7W8A1Z7"/>
<comment type="caution">
    <text evidence="2">The sequence shown here is derived from an EMBL/GenBank/DDBJ whole genome shotgun (WGS) entry which is preliminary data.</text>
</comment>
<dbReference type="InterPro" id="IPR010852">
    <property type="entry name" value="ABATE"/>
</dbReference>
<dbReference type="Pfam" id="PF11706">
    <property type="entry name" value="zf-CGNR"/>
    <property type="match status" value="1"/>
</dbReference>
<evidence type="ECO:0000313" key="3">
    <source>
        <dbReference type="Proteomes" id="UP000568380"/>
    </source>
</evidence>
<evidence type="ECO:0000259" key="1">
    <source>
        <dbReference type="Pfam" id="PF11706"/>
    </source>
</evidence>
<dbReference type="Gene3D" id="1.10.3300.10">
    <property type="entry name" value="Jann2411-like domain"/>
    <property type="match status" value="1"/>
</dbReference>
<dbReference type="SUPFAM" id="SSF160904">
    <property type="entry name" value="Jann2411-like"/>
    <property type="match status" value="1"/>
</dbReference>
<feature type="domain" description="Zinc finger CGNR" evidence="1">
    <location>
        <begin position="115"/>
        <end position="163"/>
    </location>
</feature>
<protein>
    <recommendedName>
        <fullName evidence="1">Zinc finger CGNR domain-containing protein</fullName>
    </recommendedName>
</protein>
<sequence>MTDSVAPGALEQVRTFLNTWWVPNDTRVAEDRLPETLADPADLGEMAELRAALRAALGVERPAVLASWLERHPLRAGLSSDPESPPVVLTPEDGTAAGRVLAVVAEAVRAGQWARLKACPDCSWVFYDHSRNGSRRWCVMSPGGSDSRGCGSIAKVRAYRERRRA</sequence>
<dbReference type="RefSeq" id="WP_184960567.1">
    <property type="nucleotide sequence ID" value="NZ_JACHIN010000003.1"/>
</dbReference>
<dbReference type="InterPro" id="IPR021005">
    <property type="entry name" value="Znf_CGNR"/>
</dbReference>
<dbReference type="PANTHER" id="PTHR35525">
    <property type="entry name" value="BLL6575 PROTEIN"/>
    <property type="match status" value="1"/>
</dbReference>
<evidence type="ECO:0000313" key="2">
    <source>
        <dbReference type="EMBL" id="MBB5076953.1"/>
    </source>
</evidence>
<organism evidence="2 3">
    <name type="scientific">Nonomuraea endophytica</name>
    <dbReference type="NCBI Taxonomy" id="714136"/>
    <lineage>
        <taxon>Bacteria</taxon>
        <taxon>Bacillati</taxon>
        <taxon>Actinomycetota</taxon>
        <taxon>Actinomycetes</taxon>
        <taxon>Streptosporangiales</taxon>
        <taxon>Streptosporangiaceae</taxon>
        <taxon>Nonomuraea</taxon>
    </lineage>
</organism>
<accession>A0A7W8A1Z7</accession>